<dbReference type="PANTHER" id="PTHR33434:SF4">
    <property type="entry name" value="PHOSPHATASE PROTEIN"/>
    <property type="match status" value="1"/>
</dbReference>
<evidence type="ECO:0000313" key="2">
    <source>
        <dbReference type="EMBL" id="KUK46668.1"/>
    </source>
</evidence>
<dbReference type="InterPro" id="IPR019986">
    <property type="entry name" value="YloV-like"/>
</dbReference>
<dbReference type="GO" id="GO:0006071">
    <property type="term" value="P:glycerol metabolic process"/>
    <property type="evidence" value="ECO:0007669"/>
    <property type="project" value="InterPro"/>
</dbReference>
<dbReference type="Proteomes" id="UP000064249">
    <property type="component" value="Unassembled WGS sequence"/>
</dbReference>
<dbReference type="EMBL" id="LGFU01000013">
    <property type="protein sequence ID" value="KUK46668.1"/>
    <property type="molecule type" value="Genomic_DNA"/>
</dbReference>
<dbReference type="SUPFAM" id="SSF101473">
    <property type="entry name" value="DhaL-like"/>
    <property type="match status" value="1"/>
</dbReference>
<dbReference type="Pfam" id="PF13684">
    <property type="entry name" value="FakA-like_C"/>
    <property type="match status" value="1"/>
</dbReference>
<evidence type="ECO:0000313" key="3">
    <source>
        <dbReference type="Proteomes" id="UP000064249"/>
    </source>
</evidence>
<dbReference type="Pfam" id="PF21645">
    <property type="entry name" value="FakA-like_M"/>
    <property type="match status" value="1"/>
</dbReference>
<dbReference type="NCBIfam" id="TIGR03599">
    <property type="entry name" value="YloV"/>
    <property type="match status" value="1"/>
</dbReference>
<dbReference type="PROSITE" id="PS51480">
    <property type="entry name" value="DHAL"/>
    <property type="match status" value="1"/>
</dbReference>
<dbReference type="PANTHER" id="PTHR33434">
    <property type="entry name" value="DEGV DOMAIN-CONTAINING PROTEIN DR_1986-RELATED"/>
    <property type="match status" value="1"/>
</dbReference>
<organism evidence="2 3">
    <name type="scientific">Anaerolinea thermophila</name>
    <dbReference type="NCBI Taxonomy" id="167964"/>
    <lineage>
        <taxon>Bacteria</taxon>
        <taxon>Bacillati</taxon>
        <taxon>Chloroflexota</taxon>
        <taxon>Anaerolineae</taxon>
        <taxon>Anaerolineales</taxon>
        <taxon>Anaerolineaceae</taxon>
        <taxon>Anaerolinea</taxon>
    </lineage>
</organism>
<dbReference type="InterPro" id="IPR033470">
    <property type="entry name" value="FakA-like_C"/>
</dbReference>
<dbReference type="InterPro" id="IPR048394">
    <property type="entry name" value="FakA-like_M"/>
</dbReference>
<dbReference type="InterPro" id="IPR004007">
    <property type="entry name" value="DhaL_dom"/>
</dbReference>
<dbReference type="Gene3D" id="1.25.40.340">
    <property type="match status" value="1"/>
</dbReference>
<dbReference type="AlphaFoldDB" id="A0A101FYI1"/>
<dbReference type="GO" id="GO:0004371">
    <property type="term" value="F:glycerone kinase activity"/>
    <property type="evidence" value="ECO:0007669"/>
    <property type="project" value="InterPro"/>
</dbReference>
<dbReference type="PATRIC" id="fig|167964.4.peg.948"/>
<protein>
    <recommendedName>
        <fullName evidence="1">DhaL domain-containing protein</fullName>
    </recommendedName>
</protein>
<gene>
    <name evidence="2" type="ORF">XD73_0451</name>
</gene>
<dbReference type="Pfam" id="PF02734">
    <property type="entry name" value="Dak2"/>
    <property type="match status" value="1"/>
</dbReference>
<evidence type="ECO:0000259" key="1">
    <source>
        <dbReference type="PROSITE" id="PS51480"/>
    </source>
</evidence>
<sequence>MQRVESKPPSVDENTSVSNFKINGQDLKKYFNASMMWLKANQPVVNSLNVFPVPDGDTGTNMFLTMKTAYAEIEADGDNHAGRIAKSFAHGALMGARGNSGVILSQILRGFARALDDNENLDADILVQALAESRNTAYKGVVRPVEGTILTVIKDIARAGEELRKTTADLHIILDGLIEAADESVQHTPELLPILKQAGVVDSGGKGLFFILEGISRYLKDEPIDVAEEAAVTLSLEQMESENMDEIIEPGQDFEVVVDFEPENNFNLSIFYESLEKVGTSIQVGEGEDLYRMHIHVPKEKKYEPIDLVMGFGTIKKVYIENLMEQMKEQSQQRAEKQAQKPPQIKEGQIAVIAVSPGEGITRIFYSLGLAAVIQGGQTMNPSTEEIVASFENLPTDKVILLPNNKNIILAAQTACYMTKKQVKVIPTRSIPEGLTASLMLNLDGKLDDVVKSMEDIIQDVDSGEITTATRSININGIDVKTGEVITLLNDELVGSANTLEKACDNLLEAVDLDEKEHLTILYGNNVTKDEVDGVMAHLADNYPDLELELHEGGQPFYQFIIAIE</sequence>
<name>A0A101FYI1_9CHLR</name>
<dbReference type="InterPro" id="IPR036117">
    <property type="entry name" value="DhaL_dom_sf"/>
</dbReference>
<comment type="caution">
    <text evidence="2">The sequence shown here is derived from an EMBL/GenBank/DDBJ whole genome shotgun (WGS) entry which is preliminary data.</text>
</comment>
<dbReference type="InterPro" id="IPR050270">
    <property type="entry name" value="DegV_domain_contain"/>
</dbReference>
<dbReference type="SMART" id="SM01120">
    <property type="entry name" value="Dak2"/>
    <property type="match status" value="1"/>
</dbReference>
<feature type="domain" description="DhaL" evidence="1">
    <location>
        <begin position="25"/>
        <end position="217"/>
    </location>
</feature>
<accession>A0A101FYI1</accession>
<dbReference type="SMART" id="SM01121">
    <property type="entry name" value="Dak1_2"/>
    <property type="match status" value="1"/>
</dbReference>
<proteinExistence type="predicted"/>
<reference evidence="2 3" key="1">
    <citation type="journal article" date="2015" name="MBio">
        <title>Genome-Resolved Metagenomic Analysis Reveals Roles for Candidate Phyla and Other Microbial Community Members in Biogeochemical Transformations in Oil Reservoirs.</title>
        <authorList>
            <person name="Hu P."/>
            <person name="Tom L."/>
            <person name="Singh A."/>
            <person name="Thomas B.C."/>
            <person name="Baker B.J."/>
            <person name="Piceno Y.M."/>
            <person name="Andersen G.L."/>
            <person name="Banfield J.F."/>
        </authorList>
    </citation>
    <scope>NUCLEOTIDE SEQUENCE [LARGE SCALE GENOMIC DNA]</scope>
    <source>
        <strain evidence="2">46_16</strain>
    </source>
</reference>